<feature type="transmembrane region" description="Helical" evidence="6">
    <location>
        <begin position="75"/>
        <end position="103"/>
    </location>
</feature>
<feature type="transmembrane region" description="Helical" evidence="6">
    <location>
        <begin position="246"/>
        <end position="263"/>
    </location>
</feature>
<keyword evidence="5 6" id="KW-0472">Membrane</keyword>
<evidence type="ECO:0000256" key="2">
    <source>
        <dbReference type="ARBA" id="ARBA00009142"/>
    </source>
</evidence>
<feature type="transmembrane region" description="Helical" evidence="6">
    <location>
        <begin position="411"/>
        <end position="433"/>
    </location>
</feature>
<keyword evidence="4 6" id="KW-1133">Transmembrane helix</keyword>
<dbReference type="GO" id="GO:0031464">
    <property type="term" value="C:Cul4A-RING E3 ubiquitin ligase complex"/>
    <property type="evidence" value="ECO:0007669"/>
    <property type="project" value="TreeGrafter"/>
</dbReference>
<evidence type="ECO:0000256" key="1">
    <source>
        <dbReference type="ARBA" id="ARBA00004141"/>
    </source>
</evidence>
<sequence>MPKMTRTTQPAPLLVAAIAVSFLSAAAASNTTTTSSHAAGRLQSLLAEVSRWRERHLADASSHPGAAPGVRPNTVAAWVLSFLAASVSSAGGVGGGSLFLPILNLVAGVSLKRATAYSSFMVTGGAASNVLYNLACTGGSGGRKLIDYDIALLFQPCLLLGVSIGVVCNVMFPEWLITVLFSLFLAFCTAKTCRAGVKIWRSETCGGGGGAGAGADETKVPLLLARGGSVAEGGGGNGEGFPWKDVALLVMVWLCFFALHVLIGDKHGKGVIRIKPCGVAYWLITLFQLPAAAAFTGYIIYAKRKKHVVHSQEDGKVGRPVLSYCCCGKAAKLTATWTVRDMAKQVDLVQGTMDTLPSLTFPLAAFVTGVLSGLFGIGGGLLLNPVLLQIGINPQEHSLMFSVLKILGSQTAAATSSFMVLFCASMSMVQFILLGMKGIGQASVYAGICFVASVVGVVGIERAIRKSGRVSLIVFLVTAIMALSTVIVTFFGAQDIWMQYTSGAYMGFKLPC</sequence>
<evidence type="ECO:0000256" key="3">
    <source>
        <dbReference type="ARBA" id="ARBA00022692"/>
    </source>
</evidence>
<dbReference type="OrthoDB" id="434519at2759"/>
<dbReference type="EMBL" id="JACEFO010002359">
    <property type="protein sequence ID" value="KAF8663935.1"/>
    <property type="molecule type" value="Genomic_DNA"/>
</dbReference>
<comment type="caution">
    <text evidence="8">The sequence shown here is derived from an EMBL/GenBank/DDBJ whole genome shotgun (WGS) entry which is preliminary data.</text>
</comment>
<name>A0A835E506_9POAL</name>
<evidence type="ECO:0000313" key="8">
    <source>
        <dbReference type="EMBL" id="KAF8663935.1"/>
    </source>
</evidence>
<feature type="transmembrane region" description="Helical" evidence="6">
    <location>
        <begin position="279"/>
        <end position="301"/>
    </location>
</feature>
<reference evidence="8" key="1">
    <citation type="submission" date="2020-07" db="EMBL/GenBank/DDBJ databases">
        <title>Genome sequence and genetic diversity analysis of an under-domesticated orphan crop, white fonio (Digitaria exilis).</title>
        <authorList>
            <person name="Bennetzen J.L."/>
            <person name="Chen S."/>
            <person name="Ma X."/>
            <person name="Wang X."/>
            <person name="Yssel A.E.J."/>
            <person name="Chaluvadi S.R."/>
            <person name="Johnson M."/>
            <person name="Gangashetty P."/>
            <person name="Hamidou F."/>
            <person name="Sanogo M.D."/>
            <person name="Zwaenepoel A."/>
            <person name="Wallace J."/>
            <person name="Van De Peer Y."/>
            <person name="Van Deynze A."/>
        </authorList>
    </citation>
    <scope>NUCLEOTIDE SEQUENCE</scope>
    <source>
        <tissue evidence="8">Leaves</tissue>
    </source>
</reference>
<feature type="transmembrane region" description="Helical" evidence="6">
    <location>
        <begin position="150"/>
        <end position="172"/>
    </location>
</feature>
<comment type="subcellular location">
    <subcellularLocation>
        <location evidence="1">Membrane</location>
        <topology evidence="1">Multi-pass membrane protein</topology>
    </subcellularLocation>
</comment>
<evidence type="ECO:0000256" key="4">
    <source>
        <dbReference type="ARBA" id="ARBA00022989"/>
    </source>
</evidence>
<dbReference type="PANTHER" id="PTHR14255:SF3">
    <property type="entry name" value="SULFITE EXPORTER TAUE_SAFE FAMILY PROTEIN 5-RELATED"/>
    <property type="match status" value="1"/>
</dbReference>
<proteinExistence type="inferred from homology"/>
<comment type="similarity">
    <text evidence="2">Belongs to the 4-toluene sulfonate uptake permease (TSUP) (TC 2.A.102) family.</text>
</comment>
<keyword evidence="3 6" id="KW-0812">Transmembrane</keyword>
<gene>
    <name evidence="8" type="ORF">HU200_055278</name>
</gene>
<feature type="chain" id="PRO_5032811227" description="Sulfite exporter TauE/SafE family protein" evidence="7">
    <location>
        <begin position="29"/>
        <end position="512"/>
    </location>
</feature>
<feature type="transmembrane region" description="Helical" evidence="6">
    <location>
        <begin position="439"/>
        <end position="460"/>
    </location>
</feature>
<keyword evidence="9" id="KW-1185">Reference proteome</keyword>
<feature type="transmembrane region" description="Helical" evidence="6">
    <location>
        <begin position="472"/>
        <end position="493"/>
    </location>
</feature>
<evidence type="ECO:0000256" key="7">
    <source>
        <dbReference type="SAM" id="SignalP"/>
    </source>
</evidence>
<keyword evidence="7" id="KW-0732">Signal</keyword>
<organism evidence="8 9">
    <name type="scientific">Digitaria exilis</name>
    <dbReference type="NCBI Taxonomy" id="1010633"/>
    <lineage>
        <taxon>Eukaryota</taxon>
        <taxon>Viridiplantae</taxon>
        <taxon>Streptophyta</taxon>
        <taxon>Embryophyta</taxon>
        <taxon>Tracheophyta</taxon>
        <taxon>Spermatophyta</taxon>
        <taxon>Magnoliopsida</taxon>
        <taxon>Liliopsida</taxon>
        <taxon>Poales</taxon>
        <taxon>Poaceae</taxon>
        <taxon>PACMAD clade</taxon>
        <taxon>Panicoideae</taxon>
        <taxon>Panicodae</taxon>
        <taxon>Paniceae</taxon>
        <taxon>Anthephorinae</taxon>
        <taxon>Digitaria</taxon>
    </lineage>
</organism>
<dbReference type="InterPro" id="IPR002781">
    <property type="entry name" value="TM_pro_TauE-like"/>
</dbReference>
<dbReference type="Pfam" id="PF01925">
    <property type="entry name" value="TauE"/>
    <property type="match status" value="1"/>
</dbReference>
<dbReference type="Proteomes" id="UP000636709">
    <property type="component" value="Unassembled WGS sequence"/>
</dbReference>
<protein>
    <recommendedName>
        <fullName evidence="10">Sulfite exporter TauE/SafE family protein</fullName>
    </recommendedName>
</protein>
<evidence type="ECO:0000256" key="6">
    <source>
        <dbReference type="SAM" id="Phobius"/>
    </source>
</evidence>
<dbReference type="AlphaFoldDB" id="A0A835E506"/>
<dbReference type="GO" id="GO:0016567">
    <property type="term" value="P:protein ubiquitination"/>
    <property type="evidence" value="ECO:0007669"/>
    <property type="project" value="TreeGrafter"/>
</dbReference>
<feature type="transmembrane region" description="Helical" evidence="6">
    <location>
        <begin position="363"/>
        <end position="390"/>
    </location>
</feature>
<accession>A0A835E506</accession>
<dbReference type="GO" id="GO:0016020">
    <property type="term" value="C:membrane"/>
    <property type="evidence" value="ECO:0007669"/>
    <property type="project" value="UniProtKB-SubCell"/>
</dbReference>
<dbReference type="PANTHER" id="PTHR14255">
    <property type="entry name" value="CEREBLON"/>
    <property type="match status" value="1"/>
</dbReference>
<evidence type="ECO:0000256" key="5">
    <source>
        <dbReference type="ARBA" id="ARBA00023136"/>
    </source>
</evidence>
<feature type="signal peptide" evidence="7">
    <location>
        <begin position="1"/>
        <end position="28"/>
    </location>
</feature>
<evidence type="ECO:0008006" key="10">
    <source>
        <dbReference type="Google" id="ProtNLM"/>
    </source>
</evidence>
<evidence type="ECO:0000313" key="9">
    <source>
        <dbReference type="Proteomes" id="UP000636709"/>
    </source>
</evidence>